<keyword evidence="1" id="KW-1133">Transmembrane helix</keyword>
<protein>
    <submittedName>
        <fullName evidence="2">Uncharacterized protein</fullName>
    </submittedName>
</protein>
<evidence type="ECO:0000313" key="2">
    <source>
        <dbReference type="EMBL" id="VBB05809.1"/>
    </source>
</evidence>
<name>A0A498R3R8_9FIRM</name>
<organism evidence="2 3">
    <name type="scientific">Lucifera butyrica</name>
    <dbReference type="NCBI Taxonomy" id="1351585"/>
    <lineage>
        <taxon>Bacteria</taxon>
        <taxon>Bacillati</taxon>
        <taxon>Bacillota</taxon>
        <taxon>Negativicutes</taxon>
        <taxon>Veillonellales</taxon>
        <taxon>Veillonellaceae</taxon>
        <taxon>Lucifera</taxon>
    </lineage>
</organism>
<keyword evidence="1" id="KW-0812">Transmembrane</keyword>
<dbReference type="AlphaFoldDB" id="A0A498R3R8"/>
<gene>
    <name evidence="2" type="ORF">LUCI_1020</name>
</gene>
<accession>A0A498R3R8</accession>
<evidence type="ECO:0000256" key="1">
    <source>
        <dbReference type="SAM" id="Phobius"/>
    </source>
</evidence>
<dbReference type="EMBL" id="UPPP01000059">
    <property type="protein sequence ID" value="VBB05809.1"/>
    <property type="molecule type" value="Genomic_DNA"/>
</dbReference>
<dbReference type="RefSeq" id="WP_122626781.1">
    <property type="nucleotide sequence ID" value="NZ_UPPP01000059.1"/>
</dbReference>
<reference evidence="2 3" key="1">
    <citation type="submission" date="2018-06" db="EMBL/GenBank/DDBJ databases">
        <authorList>
            <person name="Strepis N."/>
        </authorList>
    </citation>
    <scope>NUCLEOTIDE SEQUENCE [LARGE SCALE GENOMIC DNA]</scope>
    <source>
        <strain evidence="2">LUCI</strain>
    </source>
</reference>
<dbReference type="Proteomes" id="UP000277811">
    <property type="component" value="Unassembled WGS sequence"/>
</dbReference>
<proteinExistence type="predicted"/>
<feature type="transmembrane region" description="Helical" evidence="1">
    <location>
        <begin position="6"/>
        <end position="28"/>
    </location>
</feature>
<sequence>MLQKVYPWFLGGVSAGLVVSLCLWLMLMPLVRLYTYDRGTVAQSLTSSIIESSASNPELQDMMKNQVLEYLKSPEGKAKMAELLKSPEMTKAMSENIQSPEVRKAVLKLMQVPEFRNALMESIKNTPEGRILGALSSAIVLDDKQAKPVPSMPSGR</sequence>
<keyword evidence="3" id="KW-1185">Reference proteome</keyword>
<keyword evidence="1" id="KW-0472">Membrane</keyword>
<evidence type="ECO:0000313" key="3">
    <source>
        <dbReference type="Proteomes" id="UP000277811"/>
    </source>
</evidence>